<proteinExistence type="predicted"/>
<evidence type="ECO:0000313" key="3">
    <source>
        <dbReference type="EMBL" id="VDD13215.1"/>
    </source>
</evidence>
<organism evidence="3">
    <name type="scientific">Brassica campestris</name>
    <name type="common">Field mustard</name>
    <dbReference type="NCBI Taxonomy" id="3711"/>
    <lineage>
        <taxon>Eukaryota</taxon>
        <taxon>Viridiplantae</taxon>
        <taxon>Streptophyta</taxon>
        <taxon>Embryophyta</taxon>
        <taxon>Tracheophyta</taxon>
        <taxon>Spermatophyta</taxon>
        <taxon>Magnoliopsida</taxon>
        <taxon>eudicotyledons</taxon>
        <taxon>Gunneridae</taxon>
        <taxon>Pentapetalae</taxon>
        <taxon>rosids</taxon>
        <taxon>malvids</taxon>
        <taxon>Brassicales</taxon>
        <taxon>Brassicaceae</taxon>
        <taxon>Brassiceae</taxon>
        <taxon>Brassica</taxon>
    </lineage>
</organism>
<feature type="transmembrane region" description="Helical" evidence="1">
    <location>
        <begin position="34"/>
        <end position="51"/>
    </location>
</feature>
<accession>A0A3P6CS26</accession>
<keyword evidence="1" id="KW-0472">Membrane</keyword>
<name>A0A3P6CS26_BRACM</name>
<dbReference type="EMBL" id="LS974620">
    <property type="protein sequence ID" value="CAG7906960.1"/>
    <property type="molecule type" value="Genomic_DNA"/>
</dbReference>
<dbReference type="Proteomes" id="UP000694005">
    <property type="component" value="Chromosome A04"/>
</dbReference>
<keyword evidence="1" id="KW-1133">Transmembrane helix</keyword>
<evidence type="ECO:0000256" key="1">
    <source>
        <dbReference type="SAM" id="Phobius"/>
    </source>
</evidence>
<evidence type="ECO:0000313" key="2">
    <source>
        <dbReference type="EMBL" id="CAG7906960.1"/>
    </source>
</evidence>
<dbReference type="EMBL" id="LR031576">
    <property type="protein sequence ID" value="VDD13215.1"/>
    <property type="molecule type" value="Genomic_DNA"/>
</dbReference>
<protein>
    <submittedName>
        <fullName evidence="2">Uncharacterized protein</fullName>
    </submittedName>
</protein>
<gene>
    <name evidence="3" type="ORF">BRAA04T17350Z</name>
    <name evidence="2" type="ORF">BRAPAZ1V2_A04P18610.2</name>
</gene>
<keyword evidence="1" id="KW-0812">Transmembrane</keyword>
<reference evidence="3" key="1">
    <citation type="submission" date="2018-11" db="EMBL/GenBank/DDBJ databases">
        <authorList>
            <consortium name="Genoscope - CEA"/>
            <person name="William W."/>
        </authorList>
    </citation>
    <scope>NUCLEOTIDE SEQUENCE</scope>
</reference>
<dbReference type="AlphaFoldDB" id="A0A3P6CS26"/>
<dbReference type="Gramene" id="A04p18610.2_BraZ1">
    <property type="protein sequence ID" value="A04p18610.2_BraZ1.CDS"/>
    <property type="gene ID" value="A04g18610.2_BraZ1"/>
</dbReference>
<sequence length="58" mass="6428">MAIYTVAVHIIGNVPSSPLFDVVQDHIDSWRKTALILTSVLFLVAAIWFMGNTKISLL</sequence>